<dbReference type="PANTHER" id="PTHR12714">
    <property type="entry name" value="PROTEIN-S ISOPRENYLCYSTEINE O-METHYLTRANSFERASE"/>
    <property type="match status" value="1"/>
</dbReference>
<name>A0A842IXD0_9FLAO</name>
<evidence type="ECO:0000313" key="7">
    <source>
        <dbReference type="Proteomes" id="UP000533900"/>
    </source>
</evidence>
<dbReference type="GO" id="GO:0012505">
    <property type="term" value="C:endomembrane system"/>
    <property type="evidence" value="ECO:0007669"/>
    <property type="project" value="UniProtKB-SubCell"/>
</dbReference>
<evidence type="ECO:0000256" key="3">
    <source>
        <dbReference type="ARBA" id="ARBA00022989"/>
    </source>
</evidence>
<dbReference type="Gene3D" id="1.20.120.1630">
    <property type="match status" value="1"/>
</dbReference>
<evidence type="ECO:0000256" key="4">
    <source>
        <dbReference type="ARBA" id="ARBA00023136"/>
    </source>
</evidence>
<dbReference type="EMBL" id="JACLCP010000002">
    <property type="protein sequence ID" value="MBC2845438.1"/>
    <property type="molecule type" value="Genomic_DNA"/>
</dbReference>
<sequence>MSDLVRYSVTFCLFLITMLSLYIKNLFFFILQPGLVVGLIPYMLIRYQLRSILNTDFNVLSYLGLVIMISGLAIALYCVYRFIVDGRGTLSPAHRTKTLVVKGLYKYSRNPMYVGMLLVLIGEVIFTGSMRLLVYTILVGVAFHLFVIFVEEPRLTRDFKADYLEYMNTVNRWF</sequence>
<keyword evidence="6" id="KW-0808">Transferase</keyword>
<keyword evidence="4 5" id="KW-0472">Membrane</keyword>
<dbReference type="AlphaFoldDB" id="A0A842IXD0"/>
<dbReference type="GO" id="GO:0032259">
    <property type="term" value="P:methylation"/>
    <property type="evidence" value="ECO:0007669"/>
    <property type="project" value="UniProtKB-KW"/>
</dbReference>
<feature type="transmembrane region" description="Helical" evidence="5">
    <location>
        <begin position="28"/>
        <end position="47"/>
    </location>
</feature>
<protein>
    <submittedName>
        <fullName evidence="6">Isoprenylcysteine carboxylmethyltransferase family protein</fullName>
    </submittedName>
</protein>
<keyword evidence="3 5" id="KW-1133">Transmembrane helix</keyword>
<keyword evidence="7" id="KW-1185">Reference proteome</keyword>
<keyword evidence="2 5" id="KW-0812">Transmembrane</keyword>
<gene>
    <name evidence="6" type="ORF">H7F21_10070</name>
</gene>
<dbReference type="GO" id="GO:0008168">
    <property type="term" value="F:methyltransferase activity"/>
    <property type="evidence" value="ECO:0007669"/>
    <property type="project" value="UniProtKB-KW"/>
</dbReference>
<feature type="transmembrane region" description="Helical" evidence="5">
    <location>
        <begin position="6"/>
        <end position="23"/>
    </location>
</feature>
<evidence type="ECO:0000313" key="6">
    <source>
        <dbReference type="EMBL" id="MBC2845438.1"/>
    </source>
</evidence>
<feature type="transmembrane region" description="Helical" evidence="5">
    <location>
        <begin position="104"/>
        <end position="126"/>
    </location>
</feature>
<evidence type="ECO:0000256" key="5">
    <source>
        <dbReference type="SAM" id="Phobius"/>
    </source>
</evidence>
<keyword evidence="6" id="KW-0489">Methyltransferase</keyword>
<dbReference type="Proteomes" id="UP000533900">
    <property type="component" value="Unassembled WGS sequence"/>
</dbReference>
<dbReference type="InterPro" id="IPR007318">
    <property type="entry name" value="Phopholipid_MeTrfase"/>
</dbReference>
<proteinExistence type="predicted"/>
<dbReference type="Pfam" id="PF04191">
    <property type="entry name" value="PEMT"/>
    <property type="match status" value="1"/>
</dbReference>
<feature type="transmembrane region" description="Helical" evidence="5">
    <location>
        <begin position="132"/>
        <end position="150"/>
    </location>
</feature>
<feature type="transmembrane region" description="Helical" evidence="5">
    <location>
        <begin position="59"/>
        <end position="83"/>
    </location>
</feature>
<accession>A0A842IXD0</accession>
<evidence type="ECO:0000256" key="1">
    <source>
        <dbReference type="ARBA" id="ARBA00004127"/>
    </source>
</evidence>
<evidence type="ECO:0000256" key="2">
    <source>
        <dbReference type="ARBA" id="ARBA00022692"/>
    </source>
</evidence>
<organism evidence="6 7">
    <name type="scientific">Winogradskyella flava</name>
    <dbReference type="NCBI Taxonomy" id="1884876"/>
    <lineage>
        <taxon>Bacteria</taxon>
        <taxon>Pseudomonadati</taxon>
        <taxon>Bacteroidota</taxon>
        <taxon>Flavobacteriia</taxon>
        <taxon>Flavobacteriales</taxon>
        <taxon>Flavobacteriaceae</taxon>
        <taxon>Winogradskyella</taxon>
    </lineage>
</organism>
<dbReference type="RefSeq" id="WP_185789138.1">
    <property type="nucleotide sequence ID" value="NZ_JACLCP010000002.1"/>
</dbReference>
<reference evidence="6" key="1">
    <citation type="submission" date="2020-08" db="EMBL/GenBank/DDBJ databases">
        <title>Winogradskyella ouciana sp. nov., isolated from the hadal seawater of the Mariana Trench.</title>
        <authorList>
            <person name="He X."/>
        </authorList>
    </citation>
    <scope>NUCLEOTIDE SEQUENCE [LARGE SCALE GENOMIC DNA]</scope>
    <source>
        <strain evidence="6">KCTC 52348</strain>
    </source>
</reference>
<comment type="caution">
    <text evidence="6">The sequence shown here is derived from an EMBL/GenBank/DDBJ whole genome shotgun (WGS) entry which is preliminary data.</text>
</comment>
<comment type="subcellular location">
    <subcellularLocation>
        <location evidence="1">Endomembrane system</location>
        <topology evidence="1">Multi-pass membrane protein</topology>
    </subcellularLocation>
</comment>
<dbReference type="PANTHER" id="PTHR12714:SF9">
    <property type="entry name" value="PROTEIN-S-ISOPRENYLCYSTEINE O-METHYLTRANSFERASE"/>
    <property type="match status" value="1"/>
</dbReference>